<evidence type="ECO:0000256" key="1">
    <source>
        <dbReference type="SAM" id="MobiDB-lite"/>
    </source>
</evidence>
<evidence type="ECO:0000313" key="2">
    <source>
        <dbReference type="EMBL" id="SEF13787.1"/>
    </source>
</evidence>
<gene>
    <name evidence="2" type="ORF">SAMN04488561_4474</name>
</gene>
<sequence>MTTITAYGTLLTADADTRTLTYRILPYGEEGRTNVGKVTASKGVLTLPSDPGALVGNLEHDRKRPVAKGVTLTEDEDGLTASFRVANTTAGNDLLTEATEGLRTGASVEIDEPVIRAGRLVGGALSGVGFVTTPAFPSAQLVAEDAGELPEEEETPAEDEPEETPEGDQPEDTPEEESDDMTGTATAPADLRASAAGGGRRLLGAKSTPVDVFRLLANYGQTRDPQLLAALSDITQSGINDDIEVPQWVGELWDGVAYTRRIVPLFGHANLTAAKIAGWRWVTKPTMAPYTGNKTAVPSNQPTTEAVEIESERIAGAHDIDRKFRDFSNEGFWASYYAAMTESYAVQSDAFVLAEAKLSAVGVTPGAVPSGVSAVWGKIVDGALAVLTGTNAPPTFAVLAKDMYREFLLTPQEKGLEYLDAALGLEEGTAAGFRVVPNLGLDDGEVLVGVSQAATVHELSEVPVRAEALNIANAGVDAGMFGYIAVNVHKDAGLALVDPSGS</sequence>
<reference evidence="3" key="1">
    <citation type="submission" date="2016-10" db="EMBL/GenBank/DDBJ databases">
        <authorList>
            <person name="Varghese N."/>
            <person name="Submissions S."/>
        </authorList>
    </citation>
    <scope>NUCLEOTIDE SEQUENCE [LARGE SCALE GENOMIC DNA]</scope>
    <source>
        <strain evidence="3">DSM 45237</strain>
    </source>
</reference>
<organism evidence="2 3">
    <name type="scientific">Jiangella alba</name>
    <dbReference type="NCBI Taxonomy" id="561176"/>
    <lineage>
        <taxon>Bacteria</taxon>
        <taxon>Bacillati</taxon>
        <taxon>Actinomycetota</taxon>
        <taxon>Actinomycetes</taxon>
        <taxon>Jiangellales</taxon>
        <taxon>Jiangellaceae</taxon>
        <taxon>Jiangella</taxon>
    </lineage>
</organism>
<dbReference type="EMBL" id="FNUC01000004">
    <property type="protein sequence ID" value="SEF13787.1"/>
    <property type="molecule type" value="Genomic_DNA"/>
</dbReference>
<proteinExistence type="predicted"/>
<feature type="region of interest" description="Disordered" evidence="1">
    <location>
        <begin position="144"/>
        <end position="184"/>
    </location>
</feature>
<evidence type="ECO:0008006" key="4">
    <source>
        <dbReference type="Google" id="ProtNLM"/>
    </source>
</evidence>
<dbReference type="RefSeq" id="WP_069110165.1">
    <property type="nucleotide sequence ID" value="NZ_FNUC01000004.1"/>
</dbReference>
<dbReference type="OrthoDB" id="4411595at2"/>
<dbReference type="SUPFAM" id="SSF56563">
    <property type="entry name" value="Major capsid protein gp5"/>
    <property type="match status" value="1"/>
</dbReference>
<name>A0A1H5PLD6_9ACTN</name>
<evidence type="ECO:0000313" key="3">
    <source>
        <dbReference type="Proteomes" id="UP000181980"/>
    </source>
</evidence>
<dbReference type="AlphaFoldDB" id="A0A1H5PLD6"/>
<accession>A0A1H5PLD6</accession>
<protein>
    <recommendedName>
        <fullName evidence="4">Major capsid and protease fusion protein</fullName>
    </recommendedName>
</protein>
<dbReference type="STRING" id="561176.SAMN04488561_4474"/>
<keyword evidence="3" id="KW-1185">Reference proteome</keyword>
<dbReference type="Proteomes" id="UP000181980">
    <property type="component" value="Unassembled WGS sequence"/>
</dbReference>
<feature type="compositionally biased region" description="Acidic residues" evidence="1">
    <location>
        <begin position="145"/>
        <end position="180"/>
    </location>
</feature>